<name>A0A1M4VP76_MARH1</name>
<organism evidence="1 2">
    <name type="scientific">Marinitoga hydrogenitolerans (strain DSM 16785 / JCM 12826 / AT1271)</name>
    <dbReference type="NCBI Taxonomy" id="1122195"/>
    <lineage>
        <taxon>Bacteria</taxon>
        <taxon>Thermotogati</taxon>
        <taxon>Thermotogota</taxon>
        <taxon>Thermotogae</taxon>
        <taxon>Petrotogales</taxon>
        <taxon>Petrotogaceae</taxon>
        <taxon>Marinitoga</taxon>
    </lineage>
</organism>
<dbReference type="OrthoDB" id="47378at2"/>
<accession>A0A1M4VP76</accession>
<protein>
    <submittedName>
        <fullName evidence="1">Uncharacterized protein</fullName>
    </submittedName>
</protein>
<reference evidence="1" key="1">
    <citation type="submission" date="2016-11" db="EMBL/GenBank/DDBJ databases">
        <authorList>
            <person name="Varghese N."/>
            <person name="Submissions S."/>
        </authorList>
    </citation>
    <scope>NUCLEOTIDE SEQUENCE [LARGE SCALE GENOMIC DNA]</scope>
    <source>
        <strain evidence="1">DSM 16785</strain>
    </source>
</reference>
<dbReference type="Proteomes" id="UP000184334">
    <property type="component" value="Unassembled WGS sequence"/>
</dbReference>
<evidence type="ECO:0000313" key="1">
    <source>
        <dbReference type="EMBL" id="SHE70738.1"/>
    </source>
</evidence>
<evidence type="ECO:0000313" key="2">
    <source>
        <dbReference type="Proteomes" id="UP000184334"/>
    </source>
</evidence>
<dbReference type="RefSeq" id="WP_072864012.1">
    <property type="nucleotide sequence ID" value="NZ_FQUI01000012.1"/>
</dbReference>
<proteinExistence type="predicted"/>
<comment type="caution">
    <text evidence="1">The sequence shown here is derived from an EMBL/GenBank/DDBJ whole genome shotgun (WGS) entry which is preliminary data.</text>
</comment>
<dbReference type="STRING" id="1122195.SAMN02745164_00974"/>
<dbReference type="EMBL" id="FQUI01000012">
    <property type="protein sequence ID" value="SHE70738.1"/>
    <property type="molecule type" value="Genomic_DNA"/>
</dbReference>
<keyword evidence="2" id="KW-1185">Reference proteome</keyword>
<sequence length="105" mass="12861">MHKRIFKRLKNYKAVEEYFQSEIKDVQTLEIVKDVLYEDNDENQALIEEKDKVKFIKFYRSGSCELCYEEYIDETKTKLEEWKENPPDFRDQTLQLEIIIEVKEK</sequence>
<dbReference type="AlphaFoldDB" id="A0A1M4VP76"/>
<gene>
    <name evidence="1" type="ORF">SAMN02745164_00974</name>
</gene>